<comment type="caution">
    <text evidence="1">The sequence shown here is derived from an EMBL/GenBank/DDBJ whole genome shotgun (WGS) entry which is preliminary data.</text>
</comment>
<proteinExistence type="predicted"/>
<reference evidence="1 2" key="1">
    <citation type="submission" date="2019-08" db="EMBL/GenBank/DDBJ databases">
        <title>Calorimonas adulescens gen. nov., sp. nov., an anaerobic thermophilic bacterium from Sakhalin hot spring.</title>
        <authorList>
            <person name="Khomyakova M.A."/>
            <person name="Merkel A.Y."/>
            <person name="Novikov A."/>
            <person name="Bonch-Osmolovskaya E.A."/>
            <person name="Slobodkin A.I."/>
        </authorList>
    </citation>
    <scope>NUCLEOTIDE SEQUENCE [LARGE SCALE GENOMIC DNA]</scope>
    <source>
        <strain evidence="1 2">A05MB</strain>
    </source>
</reference>
<evidence type="ECO:0000313" key="2">
    <source>
        <dbReference type="Proteomes" id="UP000322976"/>
    </source>
</evidence>
<name>A0A5D8Q898_9THEO</name>
<keyword evidence="2" id="KW-1185">Reference proteome</keyword>
<protein>
    <submittedName>
        <fullName evidence="1">Type II toxin-antitoxin system VapB family antitoxin</fullName>
    </submittedName>
</protein>
<dbReference type="InterPro" id="IPR019239">
    <property type="entry name" value="VapB_antitoxin"/>
</dbReference>
<dbReference type="RefSeq" id="WP_149546428.1">
    <property type="nucleotide sequence ID" value="NZ_VTPS01000051.1"/>
</dbReference>
<dbReference type="EMBL" id="VTPS01000051">
    <property type="protein sequence ID" value="TZE79723.1"/>
    <property type="molecule type" value="Genomic_DNA"/>
</dbReference>
<evidence type="ECO:0000313" key="1">
    <source>
        <dbReference type="EMBL" id="TZE79723.1"/>
    </source>
</evidence>
<gene>
    <name evidence="1" type="ORF">FWJ32_13210</name>
</gene>
<accession>A0A5D8Q898</accession>
<organism evidence="1 2">
    <name type="scientific">Calorimonas adulescens</name>
    <dbReference type="NCBI Taxonomy" id="2606906"/>
    <lineage>
        <taxon>Bacteria</taxon>
        <taxon>Bacillati</taxon>
        <taxon>Bacillota</taxon>
        <taxon>Clostridia</taxon>
        <taxon>Thermoanaerobacterales</taxon>
        <taxon>Thermoanaerobacteraceae</taxon>
        <taxon>Calorimonas</taxon>
    </lineage>
</organism>
<sequence>MRTNIVINDKLIEEAKRLTGLKTKKDIVNLALEELIMRRKQKNLLDIKGKISFIEDYDYKNMREDI</sequence>
<dbReference type="Pfam" id="PF09957">
    <property type="entry name" value="VapB_antitoxin"/>
    <property type="match status" value="1"/>
</dbReference>
<dbReference type="Proteomes" id="UP000322976">
    <property type="component" value="Unassembled WGS sequence"/>
</dbReference>
<dbReference type="AlphaFoldDB" id="A0A5D8Q898"/>